<evidence type="ECO:0000256" key="1">
    <source>
        <dbReference type="SAM" id="Phobius"/>
    </source>
</evidence>
<feature type="transmembrane region" description="Helical" evidence="1">
    <location>
        <begin position="135"/>
        <end position="158"/>
    </location>
</feature>
<dbReference type="Pfam" id="PF07670">
    <property type="entry name" value="Gate"/>
    <property type="match status" value="1"/>
</dbReference>
<dbReference type="RefSeq" id="WP_091648384.1">
    <property type="nucleotide sequence ID" value="NZ_FNHQ01000006.1"/>
</dbReference>
<accession>A0A1G9SZ13</accession>
<dbReference type="InterPro" id="IPR011642">
    <property type="entry name" value="Gate_dom"/>
</dbReference>
<keyword evidence="1" id="KW-0812">Transmembrane</keyword>
<dbReference type="AlphaFoldDB" id="A0A1G9SZ13"/>
<gene>
    <name evidence="3" type="ORF">SAMN05660299_00819</name>
</gene>
<dbReference type="EMBL" id="FNHQ01000006">
    <property type="protein sequence ID" value="SDM40577.1"/>
    <property type="molecule type" value="Genomic_DNA"/>
</dbReference>
<dbReference type="NCBIfam" id="NF007811">
    <property type="entry name" value="PRK10519.1"/>
    <property type="match status" value="1"/>
</dbReference>
<dbReference type="Proteomes" id="UP000199309">
    <property type="component" value="Unassembled WGS sequence"/>
</dbReference>
<feature type="domain" description="Nucleoside transporter/FeoB GTPase Gate" evidence="2">
    <location>
        <begin position="32"/>
        <end position="127"/>
    </location>
</feature>
<dbReference type="InterPro" id="IPR052549">
    <property type="entry name" value="SpmB"/>
</dbReference>
<protein>
    <submittedName>
        <fullName evidence="3">Spore maturation protein SpmB</fullName>
    </submittedName>
</protein>
<proteinExistence type="predicted"/>
<evidence type="ECO:0000313" key="3">
    <source>
        <dbReference type="EMBL" id="SDM40577.1"/>
    </source>
</evidence>
<sequence>MADATQQTNETNNPIDIFIIGARKGWKIAVNNLMPNILMAYTIAEILNILGVMKVLGTLFGPVMAVFGLPGEAITVLLTTWLSSSAAVGLTVSMAANGMLDPVHITIMAPAYFLIGAQLQYMGRLLGVADVPVKYWPLLMVSSGINACVAMLFMHWFIV</sequence>
<name>A0A1G9SZ13_9FIRM</name>
<organism evidence="3 4">
    <name type="scientific">Megasphaera paucivorans</name>
    <dbReference type="NCBI Taxonomy" id="349095"/>
    <lineage>
        <taxon>Bacteria</taxon>
        <taxon>Bacillati</taxon>
        <taxon>Bacillota</taxon>
        <taxon>Negativicutes</taxon>
        <taxon>Veillonellales</taxon>
        <taxon>Veillonellaceae</taxon>
        <taxon>Megasphaera</taxon>
    </lineage>
</organism>
<evidence type="ECO:0000313" key="4">
    <source>
        <dbReference type="Proteomes" id="UP000199309"/>
    </source>
</evidence>
<dbReference type="PANTHER" id="PTHR35793:SF2">
    <property type="entry name" value="INNER MEMBRANE PROTEIN YJIG"/>
    <property type="match status" value="1"/>
</dbReference>
<keyword evidence="4" id="KW-1185">Reference proteome</keyword>
<keyword evidence="1" id="KW-0472">Membrane</keyword>
<reference evidence="3 4" key="1">
    <citation type="submission" date="2016-10" db="EMBL/GenBank/DDBJ databases">
        <authorList>
            <person name="de Groot N.N."/>
        </authorList>
    </citation>
    <scope>NUCLEOTIDE SEQUENCE [LARGE SCALE GENOMIC DNA]</scope>
    <source>
        <strain evidence="3 4">DSM 16981</strain>
    </source>
</reference>
<keyword evidence="1" id="KW-1133">Transmembrane helix</keyword>
<dbReference type="PANTHER" id="PTHR35793">
    <property type="entry name" value="INNER MEMBRANE PROTEIN YJIG"/>
    <property type="match status" value="1"/>
</dbReference>
<feature type="transmembrane region" description="Helical" evidence="1">
    <location>
        <begin position="73"/>
        <end position="96"/>
    </location>
</feature>
<dbReference type="STRING" id="349095.SAMN05660299_00819"/>
<evidence type="ECO:0000259" key="2">
    <source>
        <dbReference type="Pfam" id="PF07670"/>
    </source>
</evidence>
<dbReference type="OrthoDB" id="9779080at2"/>
<feature type="transmembrane region" description="Helical" evidence="1">
    <location>
        <begin position="103"/>
        <end position="123"/>
    </location>
</feature>
<dbReference type="GO" id="GO:0005886">
    <property type="term" value="C:plasma membrane"/>
    <property type="evidence" value="ECO:0007669"/>
    <property type="project" value="TreeGrafter"/>
</dbReference>